<name>A0A3Q0SRU1_AMPCI</name>
<evidence type="ECO:0000313" key="4">
    <source>
        <dbReference type="Ensembl" id="ENSACIP00000026121.1"/>
    </source>
</evidence>
<dbReference type="InterPro" id="IPR006621">
    <property type="entry name" value="Nose-resist-to-fluoxetine_N"/>
</dbReference>
<reference evidence="4" key="2">
    <citation type="submission" date="2025-09" db="UniProtKB">
        <authorList>
            <consortium name="Ensembl"/>
        </authorList>
    </citation>
    <scope>IDENTIFICATION</scope>
</reference>
<keyword evidence="5" id="KW-1185">Reference proteome</keyword>
<accession>A0A3Q0SRU1</accession>
<dbReference type="Ensembl" id="ENSACIT00000026808.1">
    <property type="protein sequence ID" value="ENSACIP00000026121.1"/>
    <property type="gene ID" value="ENSACIG00000020227.1"/>
</dbReference>
<feature type="transmembrane region" description="Helical" evidence="1">
    <location>
        <begin position="169"/>
        <end position="189"/>
    </location>
</feature>
<feature type="signal peptide" evidence="2">
    <location>
        <begin position="1"/>
        <end position="17"/>
    </location>
</feature>
<protein>
    <submittedName>
        <fullName evidence="4">O-acyltransferase like</fullName>
    </submittedName>
</protein>
<dbReference type="PANTHER" id="PTHR11161:SF0">
    <property type="entry name" value="O-ACYLTRANSFERASE LIKE PROTEIN"/>
    <property type="match status" value="1"/>
</dbReference>
<evidence type="ECO:0000256" key="2">
    <source>
        <dbReference type="SAM" id="SignalP"/>
    </source>
</evidence>
<feature type="transmembrane region" description="Helical" evidence="1">
    <location>
        <begin position="371"/>
        <end position="393"/>
    </location>
</feature>
<feature type="transmembrane region" description="Helical" evidence="1">
    <location>
        <begin position="529"/>
        <end position="549"/>
    </location>
</feature>
<feature type="transmembrane region" description="Helical" evidence="1">
    <location>
        <begin position="313"/>
        <end position="338"/>
    </location>
</feature>
<feature type="transmembrane region" description="Helical" evidence="1">
    <location>
        <begin position="453"/>
        <end position="480"/>
    </location>
</feature>
<sequence>MALRWVVFLLFVGRTGAVGNGQTLTVSERCMQDTNTFLWEINKDEPKEYAVLMYDAFGKLGSNVVGGNSNQPGLLQQCRSAHGPSFSGQYCQLSFLLQQGKVQYFVGICVPDSCEKDDVQTLFNQMSLIPPLPSILVNQSTQEIIMAHCLSNKIAPDTSDITCLSVYDYTLFTFFTVLTTCALPLVLLVKQRQENHCFIGPWLYLRITCFCLFLTQVRMLCYGSNSSHSIHPTQTCSPQSRVYGCLQAFSIQNSSWGVYNTPTSIPVGGYASLNGIRVLSLLWIMCGHSAQFPVINSLDNYKNWRKTVESSPLYVPTISGPVFLAVDTFLLLGGLLSARSLLGSINKDEDKLSLSLVGNYLLKRITRIQPLHLFIMCLTIGLISLVKWGPYWFPFIDTVMDCKTYWWANLLLISNLLPVHEICIPWTWYLSLDFQCYATTPLLVYFYRLNKSVFMIVAAVLLLMTTVTSAVITAHLHLPVFQPSTMTSENYVLYYYVKPHTRYGPFLIGILTGIYLTTKKNPLLKQWAALGWFCCLSLLAVLVGLAYILKETPSNPSMPHALYQGLHRPLWALAVTWIILACEEGYGGFIKRFLSLTFWVPLSNISFACYLIHPVFIILYIGLQETPIHYTDINFMYLFFGHLVLTLAVSYVLTVLVEKPYLLLK</sequence>
<keyword evidence="1" id="KW-0472">Membrane</keyword>
<dbReference type="AlphaFoldDB" id="A0A3Q0SRU1"/>
<feature type="transmembrane region" description="Helical" evidence="1">
    <location>
        <begin position="598"/>
        <end position="623"/>
    </location>
</feature>
<dbReference type="Proteomes" id="UP000261340">
    <property type="component" value="Unplaced"/>
</dbReference>
<evidence type="ECO:0000256" key="1">
    <source>
        <dbReference type="SAM" id="Phobius"/>
    </source>
</evidence>
<feature type="chain" id="PRO_5018708046" evidence="2">
    <location>
        <begin position="18"/>
        <end position="665"/>
    </location>
</feature>
<dbReference type="InterPro" id="IPR002656">
    <property type="entry name" value="Acyl_transf_3_dom"/>
</dbReference>
<dbReference type="Pfam" id="PF01757">
    <property type="entry name" value="Acyl_transf_3"/>
    <property type="match status" value="1"/>
</dbReference>
<evidence type="ECO:0000313" key="5">
    <source>
        <dbReference type="Proteomes" id="UP000261340"/>
    </source>
</evidence>
<feature type="transmembrane region" description="Helical" evidence="1">
    <location>
        <begin position="635"/>
        <end position="657"/>
    </location>
</feature>
<dbReference type="STRING" id="61819.ENSACIP00000026121"/>
<evidence type="ECO:0000259" key="3">
    <source>
        <dbReference type="SMART" id="SM00703"/>
    </source>
</evidence>
<feature type="transmembrane region" description="Helical" evidence="1">
    <location>
        <begin position="405"/>
        <end position="432"/>
    </location>
</feature>
<proteinExistence type="predicted"/>
<keyword evidence="1" id="KW-0812">Transmembrane</keyword>
<dbReference type="PANTHER" id="PTHR11161">
    <property type="entry name" value="O-ACYLTRANSFERASE"/>
    <property type="match status" value="1"/>
</dbReference>
<reference evidence="4" key="1">
    <citation type="submission" date="2025-08" db="UniProtKB">
        <authorList>
            <consortium name="Ensembl"/>
        </authorList>
    </citation>
    <scope>IDENTIFICATION</scope>
</reference>
<dbReference type="Pfam" id="PF20146">
    <property type="entry name" value="NRF"/>
    <property type="match status" value="1"/>
</dbReference>
<dbReference type="GO" id="GO:0016747">
    <property type="term" value="F:acyltransferase activity, transferring groups other than amino-acyl groups"/>
    <property type="evidence" value="ECO:0007669"/>
    <property type="project" value="InterPro"/>
</dbReference>
<feature type="transmembrane region" description="Helical" evidence="1">
    <location>
        <begin position="569"/>
        <end position="586"/>
    </location>
</feature>
<dbReference type="GeneTree" id="ENSGT00530000063340"/>
<keyword evidence="1" id="KW-1133">Transmembrane helix</keyword>
<dbReference type="SMART" id="SM00703">
    <property type="entry name" value="NRF"/>
    <property type="match status" value="1"/>
</dbReference>
<dbReference type="InterPro" id="IPR052728">
    <property type="entry name" value="O2_lipid_transport_reg"/>
</dbReference>
<dbReference type="OMA" id="QGQYCKL"/>
<organism evidence="4 5">
    <name type="scientific">Amphilophus citrinellus</name>
    <name type="common">Midas cichlid</name>
    <name type="synonym">Cichlasoma citrinellum</name>
    <dbReference type="NCBI Taxonomy" id="61819"/>
    <lineage>
        <taxon>Eukaryota</taxon>
        <taxon>Metazoa</taxon>
        <taxon>Chordata</taxon>
        <taxon>Craniata</taxon>
        <taxon>Vertebrata</taxon>
        <taxon>Euteleostomi</taxon>
        <taxon>Actinopterygii</taxon>
        <taxon>Neopterygii</taxon>
        <taxon>Teleostei</taxon>
        <taxon>Neoteleostei</taxon>
        <taxon>Acanthomorphata</taxon>
        <taxon>Ovalentaria</taxon>
        <taxon>Cichlomorphae</taxon>
        <taxon>Cichliformes</taxon>
        <taxon>Cichlidae</taxon>
        <taxon>New World cichlids</taxon>
        <taxon>Cichlasomatinae</taxon>
        <taxon>Heroini</taxon>
        <taxon>Amphilophus</taxon>
    </lineage>
</organism>
<feature type="domain" description="Nose resistant-to-fluoxetine protein N-terminal" evidence="3">
    <location>
        <begin position="27"/>
        <end position="140"/>
    </location>
</feature>
<keyword evidence="2" id="KW-0732">Signal</keyword>
<feature type="transmembrane region" description="Helical" evidence="1">
    <location>
        <begin position="500"/>
        <end position="517"/>
    </location>
</feature>